<dbReference type="PANTHER" id="PTHR43808:SF31">
    <property type="entry name" value="N-ACETYL-L-CITRULLINE DEACETYLASE"/>
    <property type="match status" value="1"/>
</dbReference>
<feature type="domain" description="Peptidase M20 dimerisation" evidence="3">
    <location>
        <begin position="160"/>
        <end position="264"/>
    </location>
</feature>
<reference evidence="5" key="1">
    <citation type="journal article" date="2019" name="Int. J. Syst. Evol. Microbiol.">
        <title>The Global Catalogue of Microorganisms (GCM) 10K type strain sequencing project: providing services to taxonomists for standard genome sequencing and annotation.</title>
        <authorList>
            <consortium name="The Broad Institute Genomics Platform"/>
            <consortium name="The Broad Institute Genome Sequencing Center for Infectious Disease"/>
            <person name="Wu L."/>
            <person name="Ma J."/>
        </authorList>
    </citation>
    <scope>NUCLEOTIDE SEQUENCE [LARGE SCALE GENOMIC DNA]</scope>
    <source>
        <strain evidence="5">CCUG 50353</strain>
    </source>
</reference>
<protein>
    <submittedName>
        <fullName evidence="4">M20 family metallopeptidase</fullName>
    </submittedName>
</protein>
<keyword evidence="5" id="KW-1185">Reference proteome</keyword>
<gene>
    <name evidence="4" type="ORF">ACFO0S_11660</name>
</gene>
<keyword evidence="2" id="KW-0378">Hydrolase</keyword>
<sequence length="367" mass="40933">MIDLLRSLIRIESDTKEGANHALDFSANWLEDRGVTVNVLENEGHKMLVAEVGQGKETLIWNGHLDIVPGKKEQFDPYIEGDKVYGRGSADMKGGCAAMMEAFVGITKHADRLTKKVQLHLVTDEETGGSKTSKYLVEQGYTGDFVICGEPTFLKIGLQAKGISQFFITFHGKGAHGSRPWEGDNAILQSHKFHELLIQQEWTKVSSDYYDHPSINLARISGGDRFNMVPDTCEVGYDIRFVPGQSVEFVEQQLTNLLKEHFPTAEIRRRGISPAVTTSDQDPRILQLLDIMKDETMLMGQHGSADTRHYAVTGAGAIEFGPAGGDWHGPTEFVSISSMERYRDILMEFAFYTEVPKEVYKNANEGI</sequence>
<dbReference type="EMBL" id="JBHSEF010000024">
    <property type="protein sequence ID" value="MFC4355709.1"/>
    <property type="molecule type" value="Genomic_DNA"/>
</dbReference>
<dbReference type="Gene3D" id="3.40.630.10">
    <property type="entry name" value="Zn peptidases"/>
    <property type="match status" value="1"/>
</dbReference>
<comment type="caution">
    <text evidence="4">The sequence shown here is derived from an EMBL/GenBank/DDBJ whole genome shotgun (WGS) entry which is preliminary data.</text>
</comment>
<dbReference type="SUPFAM" id="SSF55031">
    <property type="entry name" value="Bacterial exopeptidase dimerisation domain"/>
    <property type="match status" value="1"/>
</dbReference>
<dbReference type="Pfam" id="PF07687">
    <property type="entry name" value="M20_dimer"/>
    <property type="match status" value="1"/>
</dbReference>
<dbReference type="InterPro" id="IPR036264">
    <property type="entry name" value="Bact_exopeptidase_dim_dom"/>
</dbReference>
<dbReference type="InterPro" id="IPR011650">
    <property type="entry name" value="Peptidase_M20_dimer"/>
</dbReference>
<evidence type="ECO:0000256" key="1">
    <source>
        <dbReference type="ARBA" id="ARBA00022723"/>
    </source>
</evidence>
<keyword evidence="1" id="KW-0479">Metal-binding</keyword>
<name>A0ABV8UWX2_9BACL</name>
<evidence type="ECO:0000256" key="2">
    <source>
        <dbReference type="ARBA" id="ARBA00022801"/>
    </source>
</evidence>
<proteinExistence type="predicted"/>
<dbReference type="Pfam" id="PF01546">
    <property type="entry name" value="Peptidase_M20"/>
    <property type="match status" value="1"/>
</dbReference>
<dbReference type="InterPro" id="IPR002933">
    <property type="entry name" value="Peptidase_M20"/>
</dbReference>
<dbReference type="InterPro" id="IPR050072">
    <property type="entry name" value="Peptidase_M20A"/>
</dbReference>
<dbReference type="Proteomes" id="UP001595733">
    <property type="component" value="Unassembled WGS sequence"/>
</dbReference>
<organism evidence="4 5">
    <name type="scientific">Chryseomicrobium palamuruense</name>
    <dbReference type="NCBI Taxonomy" id="682973"/>
    <lineage>
        <taxon>Bacteria</taxon>
        <taxon>Bacillati</taxon>
        <taxon>Bacillota</taxon>
        <taxon>Bacilli</taxon>
        <taxon>Bacillales</taxon>
        <taxon>Caryophanaceae</taxon>
        <taxon>Chryseomicrobium</taxon>
    </lineage>
</organism>
<dbReference type="SUPFAM" id="SSF53187">
    <property type="entry name" value="Zn-dependent exopeptidases"/>
    <property type="match status" value="1"/>
</dbReference>
<accession>A0ABV8UWX2</accession>
<evidence type="ECO:0000313" key="4">
    <source>
        <dbReference type="EMBL" id="MFC4355709.1"/>
    </source>
</evidence>
<dbReference type="Gene3D" id="3.30.70.360">
    <property type="match status" value="1"/>
</dbReference>
<evidence type="ECO:0000259" key="3">
    <source>
        <dbReference type="Pfam" id="PF07687"/>
    </source>
</evidence>
<dbReference type="PANTHER" id="PTHR43808">
    <property type="entry name" value="ACETYLORNITHINE DEACETYLASE"/>
    <property type="match status" value="1"/>
</dbReference>
<dbReference type="RefSeq" id="WP_378142271.1">
    <property type="nucleotide sequence ID" value="NZ_JBHSEF010000024.1"/>
</dbReference>
<evidence type="ECO:0000313" key="5">
    <source>
        <dbReference type="Proteomes" id="UP001595733"/>
    </source>
</evidence>